<keyword evidence="6 10" id="KW-0408">Iron</keyword>
<comment type="catalytic activity">
    <reaction evidence="10">
        <text>holo-[cytochrome c] = apo-[cytochrome c] + heme b</text>
        <dbReference type="Rhea" id="RHEA:22648"/>
        <dbReference type="Rhea" id="RHEA-COMP:10725"/>
        <dbReference type="Rhea" id="RHEA-COMP:10726"/>
        <dbReference type="ChEBI" id="CHEBI:29950"/>
        <dbReference type="ChEBI" id="CHEBI:60344"/>
        <dbReference type="ChEBI" id="CHEBI:83739"/>
        <dbReference type="EC" id="4.4.1.17"/>
    </reaction>
</comment>
<dbReference type="AlphaFoldDB" id="A0A9P6W555"/>
<evidence type="ECO:0000256" key="5">
    <source>
        <dbReference type="ARBA" id="ARBA00022792"/>
    </source>
</evidence>
<dbReference type="Proteomes" id="UP000750334">
    <property type="component" value="Unassembled WGS sequence"/>
</dbReference>
<dbReference type="GO" id="GO:0005743">
    <property type="term" value="C:mitochondrial inner membrane"/>
    <property type="evidence" value="ECO:0007669"/>
    <property type="project" value="UniProtKB-SubCell"/>
</dbReference>
<keyword evidence="7 10" id="KW-0496">Mitochondrion</keyword>
<dbReference type="EC" id="4.4.1.17" evidence="10"/>
<comment type="function">
    <text evidence="10">Lyase that catalyzes the covalent linking of the heme group to the cytochrome C apoprotein to produce the mature functional cytochrome.</text>
</comment>
<dbReference type="OrthoDB" id="4243at2759"/>
<dbReference type="PROSITE" id="PS00821">
    <property type="entry name" value="CYTO_HEME_LYASE_1"/>
    <property type="match status" value="1"/>
</dbReference>
<keyword evidence="12" id="KW-1185">Reference proteome</keyword>
<proteinExistence type="inferred from homology"/>
<dbReference type="PROSITE" id="PS00822">
    <property type="entry name" value="CYTO_HEME_LYASE_2"/>
    <property type="match status" value="1"/>
</dbReference>
<dbReference type="GO" id="GO:0046872">
    <property type="term" value="F:metal ion binding"/>
    <property type="evidence" value="ECO:0007669"/>
    <property type="project" value="UniProtKB-KW"/>
</dbReference>
<keyword evidence="4 10" id="KW-0479">Metal-binding</keyword>
<evidence type="ECO:0000256" key="10">
    <source>
        <dbReference type="RuleBase" id="RU363130"/>
    </source>
</evidence>
<keyword evidence="9 10" id="KW-0456">Lyase</keyword>
<evidence type="ECO:0000256" key="4">
    <source>
        <dbReference type="ARBA" id="ARBA00022723"/>
    </source>
</evidence>
<dbReference type="Pfam" id="PF01265">
    <property type="entry name" value="Cyto_heme_lyase"/>
    <property type="match status" value="1"/>
</dbReference>
<dbReference type="PANTHER" id="PTHR12743:SF0">
    <property type="entry name" value="HOLOCYTOCHROME C-TYPE SYNTHASE"/>
    <property type="match status" value="1"/>
</dbReference>
<evidence type="ECO:0000256" key="9">
    <source>
        <dbReference type="ARBA" id="ARBA00023239"/>
    </source>
</evidence>
<evidence type="ECO:0000256" key="8">
    <source>
        <dbReference type="ARBA" id="ARBA00023136"/>
    </source>
</evidence>
<keyword evidence="3 10" id="KW-0349">Heme</keyword>
<evidence type="ECO:0000313" key="11">
    <source>
        <dbReference type="EMBL" id="KAG0662878.1"/>
    </source>
</evidence>
<organism evidence="11 12">
    <name type="scientific">Maudiozyma exigua</name>
    <name type="common">Yeast</name>
    <name type="synonym">Kazachstania exigua</name>
    <dbReference type="NCBI Taxonomy" id="34358"/>
    <lineage>
        <taxon>Eukaryota</taxon>
        <taxon>Fungi</taxon>
        <taxon>Dikarya</taxon>
        <taxon>Ascomycota</taxon>
        <taxon>Saccharomycotina</taxon>
        <taxon>Saccharomycetes</taxon>
        <taxon>Saccharomycetales</taxon>
        <taxon>Saccharomycetaceae</taxon>
        <taxon>Maudiozyma</taxon>
    </lineage>
</organism>
<reference evidence="11 12" key="1">
    <citation type="submission" date="2020-11" db="EMBL/GenBank/DDBJ databases">
        <title>Kefir isolates.</title>
        <authorList>
            <person name="Marcisauskas S."/>
            <person name="Kim Y."/>
            <person name="Blasche S."/>
        </authorList>
    </citation>
    <scope>NUCLEOTIDE SEQUENCE [LARGE SCALE GENOMIC DNA]</scope>
    <source>
        <strain evidence="11 12">OG2</strain>
    </source>
</reference>
<dbReference type="PANTHER" id="PTHR12743">
    <property type="entry name" value="CYTOCHROME C1 HEME LYASE"/>
    <property type="match status" value="1"/>
</dbReference>
<evidence type="ECO:0000256" key="6">
    <source>
        <dbReference type="ARBA" id="ARBA00023004"/>
    </source>
</evidence>
<comment type="subcellular location">
    <subcellularLocation>
        <location evidence="1 10">Mitochondrion inner membrane</location>
    </subcellularLocation>
</comment>
<evidence type="ECO:0000256" key="7">
    <source>
        <dbReference type="ARBA" id="ARBA00023128"/>
    </source>
</evidence>
<comment type="caution">
    <text evidence="11">The sequence shown here is derived from an EMBL/GenBank/DDBJ whole genome shotgun (WGS) entry which is preliminary data.</text>
</comment>
<comment type="similarity">
    <text evidence="2 10">Belongs to the cytochrome c-type heme lyase family.</text>
</comment>
<sequence>MSHIDNNNSVDNTDDIAKCPVSEEARLEWLKQNKSNTTKNNNNNSLLSSVREISGIPRTGQNDKNWVYPSEQQFYDAMKRKQINSNGNELDMKTVIPIHNNVNERVWKYIESWENFKPNNQDDDNSNKLSLTSFKGDSKKITPRAWIRHYIFGMDLPFDRHDWIVNHSTQKNSYNIDYVIDFYMNSNNGVYLDVRPKINSYQGIKRRILKYFGY</sequence>
<evidence type="ECO:0000256" key="1">
    <source>
        <dbReference type="ARBA" id="ARBA00004273"/>
    </source>
</evidence>
<name>A0A9P6W555_MAUEX</name>
<keyword evidence="8 10" id="KW-0472">Membrane</keyword>
<evidence type="ECO:0000313" key="12">
    <source>
        <dbReference type="Proteomes" id="UP000750334"/>
    </source>
</evidence>
<dbReference type="GO" id="GO:0004408">
    <property type="term" value="F:holocytochrome-c synthase activity"/>
    <property type="evidence" value="ECO:0007669"/>
    <property type="project" value="UniProtKB-EC"/>
</dbReference>
<accession>A0A9P6W555</accession>
<dbReference type="InterPro" id="IPR000511">
    <property type="entry name" value="Holocyt_c/c1_synthase"/>
</dbReference>
<protein>
    <recommendedName>
        <fullName evidence="10">Holocytochrome c-type synthase</fullName>
        <ecNumber evidence="10">4.4.1.17</ecNumber>
    </recommendedName>
</protein>
<keyword evidence="5 10" id="KW-0999">Mitochondrion inner membrane</keyword>
<dbReference type="EMBL" id="PUHR01000139">
    <property type="protein sequence ID" value="KAG0662878.1"/>
    <property type="molecule type" value="Genomic_DNA"/>
</dbReference>
<evidence type="ECO:0000256" key="2">
    <source>
        <dbReference type="ARBA" id="ARBA00007255"/>
    </source>
</evidence>
<gene>
    <name evidence="11" type="primary">CYT2</name>
    <name evidence="11" type="ORF">C6P45_000961</name>
</gene>
<evidence type="ECO:0000256" key="3">
    <source>
        <dbReference type="ARBA" id="ARBA00022617"/>
    </source>
</evidence>